<feature type="compositionally biased region" description="Polar residues" evidence="4">
    <location>
        <begin position="421"/>
        <end position="448"/>
    </location>
</feature>
<feature type="region of interest" description="Disordered" evidence="4">
    <location>
        <begin position="711"/>
        <end position="755"/>
    </location>
</feature>
<dbReference type="SUPFAM" id="SSF56104">
    <property type="entry name" value="SAICAR synthase-like"/>
    <property type="match status" value="1"/>
</dbReference>
<accession>A0A409VUL0</accession>
<dbReference type="Proteomes" id="UP000284842">
    <property type="component" value="Unassembled WGS sequence"/>
</dbReference>
<feature type="compositionally biased region" description="Low complexity" evidence="4">
    <location>
        <begin position="1311"/>
        <end position="1329"/>
    </location>
</feature>
<dbReference type="GO" id="GO:0000285">
    <property type="term" value="F:1-phosphatidylinositol-3-phosphate 5-kinase activity"/>
    <property type="evidence" value="ECO:0007669"/>
    <property type="project" value="InterPro"/>
</dbReference>
<feature type="region of interest" description="Disordered" evidence="4">
    <location>
        <begin position="1"/>
        <end position="33"/>
    </location>
</feature>
<keyword evidence="1 3" id="KW-0547">Nucleotide-binding</keyword>
<dbReference type="PANTHER" id="PTHR45748">
    <property type="entry name" value="1-PHOSPHATIDYLINOSITOL 3-PHOSPHATE 5-KINASE-RELATED"/>
    <property type="match status" value="1"/>
</dbReference>
<dbReference type="GO" id="GO:0010008">
    <property type="term" value="C:endosome membrane"/>
    <property type="evidence" value="ECO:0007669"/>
    <property type="project" value="TreeGrafter"/>
</dbReference>
<feature type="region of interest" description="Disordered" evidence="4">
    <location>
        <begin position="1512"/>
        <end position="1533"/>
    </location>
</feature>
<feature type="compositionally biased region" description="Low complexity" evidence="4">
    <location>
        <begin position="1259"/>
        <end position="1273"/>
    </location>
</feature>
<feature type="compositionally biased region" description="Low complexity" evidence="4">
    <location>
        <begin position="510"/>
        <end position="521"/>
    </location>
</feature>
<dbReference type="STRING" id="181874.A0A409VUL0"/>
<proteinExistence type="predicted"/>
<dbReference type="Pfam" id="PF01504">
    <property type="entry name" value="PIP5K"/>
    <property type="match status" value="1"/>
</dbReference>
<keyword evidence="2 3" id="KW-0067">ATP-binding</keyword>
<feature type="region of interest" description="Disordered" evidence="4">
    <location>
        <begin position="920"/>
        <end position="993"/>
    </location>
</feature>
<feature type="compositionally biased region" description="Polar residues" evidence="4">
    <location>
        <begin position="1604"/>
        <end position="1624"/>
    </location>
</feature>
<feature type="compositionally biased region" description="Basic and acidic residues" evidence="4">
    <location>
        <begin position="927"/>
        <end position="948"/>
    </location>
</feature>
<evidence type="ECO:0000256" key="4">
    <source>
        <dbReference type="SAM" id="MobiDB-lite"/>
    </source>
</evidence>
<dbReference type="Gene3D" id="3.30.800.10">
    <property type="entry name" value="Phosphatidylinositol Phosphate Kinase II Beta"/>
    <property type="match status" value="1"/>
</dbReference>
<dbReference type="GO" id="GO:0046854">
    <property type="term" value="P:phosphatidylinositol phosphate biosynthetic process"/>
    <property type="evidence" value="ECO:0007669"/>
    <property type="project" value="TreeGrafter"/>
</dbReference>
<dbReference type="InterPro" id="IPR027483">
    <property type="entry name" value="PInositol-4-P-4/5-kinase_C_sf"/>
</dbReference>
<feature type="compositionally biased region" description="Polar residues" evidence="4">
    <location>
        <begin position="1700"/>
        <end position="1711"/>
    </location>
</feature>
<evidence type="ECO:0000256" key="3">
    <source>
        <dbReference type="PROSITE-ProRule" id="PRU00781"/>
    </source>
</evidence>
<keyword evidence="3" id="KW-0418">Kinase</keyword>
<dbReference type="InterPro" id="IPR044769">
    <property type="entry name" value="PIKfyve_PIPKc"/>
</dbReference>
<dbReference type="InterPro" id="IPR027484">
    <property type="entry name" value="PInositol-4-P-5-kinase_N"/>
</dbReference>
<feature type="region of interest" description="Disordered" evidence="4">
    <location>
        <begin position="392"/>
        <end position="490"/>
    </location>
</feature>
<feature type="compositionally biased region" description="Low complexity" evidence="4">
    <location>
        <begin position="798"/>
        <end position="816"/>
    </location>
</feature>
<feature type="region of interest" description="Disordered" evidence="4">
    <location>
        <begin position="1400"/>
        <end position="1457"/>
    </location>
</feature>
<evidence type="ECO:0000256" key="2">
    <source>
        <dbReference type="ARBA" id="ARBA00022840"/>
    </source>
</evidence>
<feature type="region of interest" description="Disordered" evidence="4">
    <location>
        <begin position="1751"/>
        <end position="1789"/>
    </location>
</feature>
<dbReference type="PANTHER" id="PTHR45748:SF7">
    <property type="entry name" value="1-PHOSPHATIDYLINOSITOL 3-PHOSPHATE 5-KINASE-RELATED"/>
    <property type="match status" value="1"/>
</dbReference>
<evidence type="ECO:0000313" key="7">
    <source>
        <dbReference type="Proteomes" id="UP000284842"/>
    </source>
</evidence>
<feature type="compositionally biased region" description="Basic and acidic residues" evidence="4">
    <location>
        <begin position="522"/>
        <end position="531"/>
    </location>
</feature>
<dbReference type="PROSITE" id="PS51455">
    <property type="entry name" value="PIPK"/>
    <property type="match status" value="1"/>
</dbReference>
<dbReference type="GO" id="GO:0005524">
    <property type="term" value="F:ATP binding"/>
    <property type="evidence" value="ECO:0007669"/>
    <property type="project" value="UniProtKB-UniRule"/>
</dbReference>
<protein>
    <recommendedName>
        <fullName evidence="5">PIPK domain-containing protein</fullName>
    </recommendedName>
</protein>
<feature type="region of interest" description="Disordered" evidence="4">
    <location>
        <begin position="1652"/>
        <end position="1711"/>
    </location>
</feature>
<dbReference type="SMART" id="SM00330">
    <property type="entry name" value="PIPKc"/>
    <property type="match status" value="1"/>
</dbReference>
<feature type="compositionally biased region" description="Pro residues" evidence="4">
    <location>
        <begin position="1518"/>
        <end position="1529"/>
    </location>
</feature>
<dbReference type="OrthoDB" id="158357at2759"/>
<sequence>MSQSHKPLPKLPPTTATTTSIDQANTPDVSVPKEKVEDDLRAGLLSVEGRLHRASLIRSFLADPEVRKDSWLYDHRDSWAYALEDALDEFGRAMARGGWWKRIIIGRGVKAKMKLESSEETVTTSSNAGSSTVKPSAKESSEGTQHSRIDAKPLPARPHDPLKILQHLAAHSKDDNLPGHLVVCLTPHGRTTPLPFEDSGFDIIPANIGCQFSPGSYSLQDELKGSTVIFGLEDLPTSLLDAQEIPIQLIGGTFTFKGLIAPSQHALLATILRLALYTHLNLLLEQHVLRDSGVQLDYRMPARRPTLSGPSSSTPPRVLTFAERAQRQRLQEQSRQEAEEDSHANRSKLRTTFFPSSFTTFLSHLAPSTSLPSNNGGLGLSSWAFGGKGKASVQRSQTIGSPGDTLRRKEKAAKEAEAMTESKTLNPQMADTSMTVPSDLVSSTSAPIVTNRLPNEETKLTTNDTNAISSDKTPATTPPTPPKPTFQPPPPRFRRFSFMSPLPPNMPLISTSGASASGTTSVEKKPSNDRRHSIRRSVHAALGHLQMHTGHPNARHGDNIAHDKNTAAAQITNGDAGPRLPMNQALRCINDARGTLSTSIGVKFSPPRLVVELAQKETEFSAQNPPLPKPPIRARSNSMPLQPVRKLKGDERAALTSLIGFGEDGRNGTSLERRANEVQTSLEGVLSGMGGFVRFQGISVLWSEKVPCLTTPDENASKSMEPKDAKSTATATDDPADDVDPITSPAGTLKSPKQAVHKPDFKDFLYCNKPEWRSWRFFVSDGDESGTLSAWGAHSRASTSTSTNTNTSTSKSTPNSDNPKKNPSDNTQPPLTSANRPSHTPAQSQESNILRSHSAKPPLSDPRLGSFLRSLAQQRKEKCRRPGCSIEQGKHLLRAVHGGVGVEIWVREMEKESRVPVNGKGIVDTISGKDEAPKCSTDKETKAPKDAEVTQDDACEVPVPVKEEDHVSQIETVSDNKEKVPTDPGDDPGSHVDADRDQLEIWESCAVCGSRTVNRKLSDESSLFSFAKYLELLLYSPALCKLSPSLCSHTSLPMEDKSATNLSPELISIRYNIVRNFSHRSSKTQISFALSPVQDVYELQVPRLQIIRGTNSVPGTIGASNPPSRLPTRNSHQNNPILRGFVVQPPAQARKGDKDETSQKRILRKEIRRWWEGVADHIDQIENVLKAYEATHKVDNTIAEEPSASESDPERSLTPRPQSSKALPRLPSADSAYEIFDSLDDETDHSPEPSGVVTPVPISTGQQSQLSTSPSLSERSRTPTGSTVLSTDKDDCASDAAPAVIATPSPLNTPSALSTSTQNTSTSTTSTVPPSIPPKDNSEALLASLRYQMQTVEQNLYAQLARTPEAKLNDVRRSFLATGRGTQKRLAAWKRKHLGDRWKDIGDLGAPSKPSSKVAKGDGQSGKGKEKEVKDEVQEAKADGAAKSDNPKPNVNTPMEPEWWRPGCHVLPGGNIIVREDDWGSIISHTLSTSDYQLELANLSVVLNRAPSNKAAFSSLPTTPPLESPPTPGPSSSSFFSIGAGYNIFATSNKNQPDPDRADVVWNEPEEYSAVISRKDHVRDPASFLSIRGVLRQKAIAEVASDGATPTSQTPTGNRIPSSNSASASIMAKIQGHSATTPPPAVSVKAKPDVGLDVAPAGGELETPEQSMSSEVVGQILSRGSDPESVPPSAFAGTWRRSSRPPSVTSFEDDLSQANQLSRVDAHIERKKGSSVISLESGASDKTIGKETKEVAKNIQTPPEDTPGAGTPSNGSMHKLPPPLPPKGDREPASVAVTKAGVTTSPDPPSNTSSSITSTLANGLQSAMRYVMNSEPVSRIITPPPPPPTSSKKVHPHHHHGLLADISIIDDRPHIKYDWTVGKRLKFSCTVYYAKQFDTLRKRCGVSETFLQSLSQSANWTADGGKSKSNFWKTSDDKFIIKTLVNAWNVADLQVLIDHAPSYFQYMDSTASRPTVLAKLMGFYTVEIRNLETGNVQSRADLLVMENLFFDRNISKIFDLKGIQGRKVKARGKGSKTLFDGEWIEGQQRALTLIHPYSKVVLREALKHDADFLSKSNIMDYSLLVGVDEDKKEIACGLVDTIGSYTFAKTLEYKAKHNLQGGKEVTVIPPAEYRERFINALDGYFVACPDKWSKPLDHSQIMSDPTLLPNIC</sequence>
<feature type="region of interest" description="Disordered" evidence="4">
    <location>
        <begin position="1112"/>
        <end position="1136"/>
    </location>
</feature>
<dbReference type="EMBL" id="NHTK01005970">
    <property type="protein sequence ID" value="PPQ69941.1"/>
    <property type="molecule type" value="Genomic_DNA"/>
</dbReference>
<feature type="compositionally biased region" description="Basic and acidic residues" evidence="4">
    <location>
        <begin position="325"/>
        <end position="344"/>
    </location>
</feature>
<feature type="region of interest" description="Disordered" evidence="4">
    <location>
        <begin position="1240"/>
        <end position="1335"/>
    </location>
</feature>
<feature type="compositionally biased region" description="Basic and acidic residues" evidence="4">
    <location>
        <begin position="961"/>
        <end position="981"/>
    </location>
</feature>
<dbReference type="CDD" id="cd17300">
    <property type="entry name" value="PIPKc_PIKfyve"/>
    <property type="match status" value="1"/>
</dbReference>
<feature type="region of interest" description="Disordered" evidence="4">
    <location>
        <begin position="118"/>
        <end position="158"/>
    </location>
</feature>
<reference evidence="6 7" key="1">
    <citation type="journal article" date="2018" name="Evol. Lett.">
        <title>Horizontal gene cluster transfer increased hallucinogenic mushroom diversity.</title>
        <authorList>
            <person name="Reynolds H.T."/>
            <person name="Vijayakumar V."/>
            <person name="Gluck-Thaler E."/>
            <person name="Korotkin H.B."/>
            <person name="Matheny P.B."/>
            <person name="Slot J.C."/>
        </authorList>
    </citation>
    <scope>NUCLEOTIDE SEQUENCE [LARGE SCALE GENOMIC DNA]</scope>
    <source>
        <strain evidence="6 7">2629</strain>
    </source>
</reference>
<feature type="region of interest" description="Disordered" evidence="4">
    <location>
        <begin position="1601"/>
        <end position="1624"/>
    </location>
</feature>
<feature type="region of interest" description="Disordered" evidence="4">
    <location>
        <begin position="510"/>
        <end position="532"/>
    </location>
</feature>
<feature type="region of interest" description="Disordered" evidence="4">
    <location>
        <begin position="1199"/>
        <end position="1228"/>
    </location>
</feature>
<evidence type="ECO:0000313" key="6">
    <source>
        <dbReference type="EMBL" id="PPQ69941.1"/>
    </source>
</evidence>
<feature type="compositionally biased region" description="Pro residues" evidence="4">
    <location>
        <begin position="476"/>
        <end position="490"/>
    </location>
</feature>
<dbReference type="InterPro" id="IPR002498">
    <property type="entry name" value="PInositol-4-P-4/5-kinase_core"/>
</dbReference>
<keyword evidence="3" id="KW-0808">Transferase</keyword>
<feature type="domain" description="PIPK" evidence="5">
    <location>
        <begin position="1816"/>
        <end position="2141"/>
    </location>
</feature>
<feature type="compositionally biased region" description="Polar residues" evidence="4">
    <location>
        <begin position="824"/>
        <end position="851"/>
    </location>
</feature>
<feature type="compositionally biased region" description="Basic and acidic residues" evidence="4">
    <location>
        <begin position="136"/>
        <end position="158"/>
    </location>
</feature>
<name>A0A409VUL0_9AGAR</name>
<evidence type="ECO:0000256" key="1">
    <source>
        <dbReference type="ARBA" id="ARBA00022741"/>
    </source>
</evidence>
<dbReference type="InParanoid" id="A0A409VUL0"/>
<feature type="region of interest" description="Disordered" evidence="4">
    <location>
        <begin position="788"/>
        <end position="864"/>
    </location>
</feature>
<feature type="compositionally biased region" description="Basic and acidic residues" evidence="4">
    <location>
        <begin position="1423"/>
        <end position="1446"/>
    </location>
</feature>
<feature type="compositionally biased region" description="Polar residues" evidence="4">
    <location>
        <begin position="460"/>
        <end position="472"/>
    </location>
</feature>
<dbReference type="GO" id="GO:0000329">
    <property type="term" value="C:fungal-type vacuole membrane"/>
    <property type="evidence" value="ECO:0007669"/>
    <property type="project" value="TreeGrafter"/>
</dbReference>
<organism evidence="6 7">
    <name type="scientific">Panaeolus cyanescens</name>
    <dbReference type="NCBI Taxonomy" id="181874"/>
    <lineage>
        <taxon>Eukaryota</taxon>
        <taxon>Fungi</taxon>
        <taxon>Dikarya</taxon>
        <taxon>Basidiomycota</taxon>
        <taxon>Agaricomycotina</taxon>
        <taxon>Agaricomycetes</taxon>
        <taxon>Agaricomycetidae</taxon>
        <taxon>Agaricales</taxon>
        <taxon>Agaricineae</taxon>
        <taxon>Galeropsidaceae</taxon>
        <taxon>Panaeolus</taxon>
    </lineage>
</organism>
<evidence type="ECO:0000259" key="5">
    <source>
        <dbReference type="PROSITE" id="PS51455"/>
    </source>
</evidence>
<dbReference type="Gene3D" id="3.30.810.10">
    <property type="entry name" value="2-Layer Sandwich"/>
    <property type="match status" value="1"/>
</dbReference>
<keyword evidence="7" id="KW-1185">Reference proteome</keyword>
<feature type="region of interest" description="Disordered" evidence="4">
    <location>
        <begin position="325"/>
        <end position="348"/>
    </location>
</feature>
<comment type="caution">
    <text evidence="6">The sequence shown here is derived from an EMBL/GenBank/DDBJ whole genome shotgun (WGS) entry which is preliminary data.</text>
</comment>
<gene>
    <name evidence="6" type="ORF">CVT24_003691</name>
</gene>